<comment type="caution">
    <text evidence="2">The sequence shown here is derived from an EMBL/GenBank/DDBJ whole genome shotgun (WGS) entry which is preliminary data.</text>
</comment>
<proteinExistence type="predicted"/>
<organism evidence="2 3">
    <name type="scientific">Leptospira interrogans str. UI 12758</name>
    <dbReference type="NCBI Taxonomy" id="1049938"/>
    <lineage>
        <taxon>Bacteria</taxon>
        <taxon>Pseudomonadati</taxon>
        <taxon>Spirochaetota</taxon>
        <taxon>Spirochaetia</taxon>
        <taxon>Leptospirales</taxon>
        <taxon>Leptospiraceae</taxon>
        <taxon>Leptospira</taxon>
    </lineage>
</organism>
<name>A0A0E2CYV5_LEPIR</name>
<reference evidence="2 3" key="1">
    <citation type="submission" date="2012-10" db="EMBL/GenBank/DDBJ databases">
        <authorList>
            <person name="Harkins D.M."/>
            <person name="Durkin A.S."/>
            <person name="Brinkac L.M."/>
            <person name="Haft D.H."/>
            <person name="Selengut J.D."/>
            <person name="Sanka R."/>
            <person name="DePew J."/>
            <person name="Purushe J."/>
            <person name="Chanthongthip A."/>
            <person name="Lattana O."/>
            <person name="Phetsouvanh R."/>
            <person name="Newton P.N."/>
            <person name="Vinetz J.M."/>
            <person name="Sutton G.G."/>
            <person name="Nierman W.C."/>
            <person name="Fouts D.E."/>
        </authorList>
    </citation>
    <scope>NUCLEOTIDE SEQUENCE [LARGE SCALE GENOMIC DNA]</scope>
    <source>
        <strain evidence="2 3">UI 12758</strain>
    </source>
</reference>
<evidence type="ECO:0000256" key="1">
    <source>
        <dbReference type="SAM" id="Phobius"/>
    </source>
</evidence>
<dbReference type="EMBL" id="AHNR02000069">
    <property type="protein sequence ID" value="EKR52947.1"/>
    <property type="molecule type" value="Genomic_DNA"/>
</dbReference>
<dbReference type="Proteomes" id="UP000001340">
    <property type="component" value="Unassembled WGS sequence"/>
</dbReference>
<protein>
    <submittedName>
        <fullName evidence="2">Uncharacterized protein</fullName>
    </submittedName>
</protein>
<accession>A0A0E2CYV5</accession>
<sequence>MHSEIQDKNIRLVFYLTLLRQAIPGVEFLLFKKQSGK</sequence>
<keyword evidence="1" id="KW-0812">Transmembrane</keyword>
<feature type="transmembrane region" description="Helical" evidence="1">
    <location>
        <begin position="12"/>
        <end position="31"/>
    </location>
</feature>
<gene>
    <name evidence="2" type="ORF">LEP1GSC105_0268</name>
</gene>
<keyword evidence="1" id="KW-0472">Membrane</keyword>
<evidence type="ECO:0000313" key="3">
    <source>
        <dbReference type="Proteomes" id="UP000001340"/>
    </source>
</evidence>
<dbReference type="AlphaFoldDB" id="A0A0E2CYV5"/>
<keyword evidence="1" id="KW-1133">Transmembrane helix</keyword>
<evidence type="ECO:0000313" key="2">
    <source>
        <dbReference type="EMBL" id="EKR52947.1"/>
    </source>
</evidence>